<gene>
    <name evidence="1" type="ORF">O181_033038</name>
</gene>
<evidence type="ECO:0000313" key="1">
    <source>
        <dbReference type="EMBL" id="MBW0493323.1"/>
    </source>
</evidence>
<proteinExistence type="predicted"/>
<name>A0A9Q3D0P3_9BASI</name>
<evidence type="ECO:0000313" key="2">
    <source>
        <dbReference type="Proteomes" id="UP000765509"/>
    </source>
</evidence>
<accession>A0A9Q3D0P3</accession>
<dbReference type="Proteomes" id="UP000765509">
    <property type="component" value="Unassembled WGS sequence"/>
</dbReference>
<protein>
    <submittedName>
        <fullName evidence="1">Uncharacterized protein</fullName>
    </submittedName>
</protein>
<comment type="caution">
    <text evidence="1">The sequence shown here is derived from an EMBL/GenBank/DDBJ whole genome shotgun (WGS) entry which is preliminary data.</text>
</comment>
<sequence>MTIVHKAGNIHKNSDGLSRWELENTPDNPACVPLEEEPPIKIEGIKIIKIGIELFEEVRESYKQGKNCHILTYLMDKDFKDTDSVN</sequence>
<organism evidence="1 2">
    <name type="scientific">Austropuccinia psidii MF-1</name>
    <dbReference type="NCBI Taxonomy" id="1389203"/>
    <lineage>
        <taxon>Eukaryota</taxon>
        <taxon>Fungi</taxon>
        <taxon>Dikarya</taxon>
        <taxon>Basidiomycota</taxon>
        <taxon>Pucciniomycotina</taxon>
        <taxon>Pucciniomycetes</taxon>
        <taxon>Pucciniales</taxon>
        <taxon>Sphaerophragmiaceae</taxon>
        <taxon>Austropuccinia</taxon>
    </lineage>
</organism>
<dbReference type="AlphaFoldDB" id="A0A9Q3D0P3"/>
<dbReference type="EMBL" id="AVOT02012015">
    <property type="protein sequence ID" value="MBW0493323.1"/>
    <property type="molecule type" value="Genomic_DNA"/>
</dbReference>
<reference evidence="1" key="1">
    <citation type="submission" date="2021-03" db="EMBL/GenBank/DDBJ databases">
        <title>Draft genome sequence of rust myrtle Austropuccinia psidii MF-1, a brazilian biotype.</title>
        <authorList>
            <person name="Quecine M.C."/>
            <person name="Pachon D.M.R."/>
            <person name="Bonatelli M.L."/>
            <person name="Correr F.H."/>
            <person name="Franceschini L.M."/>
            <person name="Leite T.F."/>
            <person name="Margarido G.R.A."/>
            <person name="Almeida C.A."/>
            <person name="Ferrarezi J.A."/>
            <person name="Labate C.A."/>
        </authorList>
    </citation>
    <scope>NUCLEOTIDE SEQUENCE</scope>
    <source>
        <strain evidence="1">MF-1</strain>
    </source>
</reference>
<keyword evidence="2" id="KW-1185">Reference proteome</keyword>